<evidence type="ECO:0000313" key="2">
    <source>
        <dbReference type="EMBL" id="KAE9066771.1"/>
    </source>
</evidence>
<evidence type="ECO:0000256" key="1">
    <source>
        <dbReference type="SAM" id="MobiDB-lite"/>
    </source>
</evidence>
<proteinExistence type="predicted"/>
<dbReference type="AlphaFoldDB" id="A0A6A3Q1W3"/>
<comment type="caution">
    <text evidence="3">The sequence shown here is derived from an EMBL/GenBank/DDBJ whole genome shotgun (WGS) entry which is preliminary data.</text>
</comment>
<evidence type="ECO:0000313" key="4">
    <source>
        <dbReference type="Proteomes" id="UP000441208"/>
    </source>
</evidence>
<gene>
    <name evidence="3" type="ORF">PF007_g28120</name>
    <name evidence="2" type="ORF">PF010_g27732</name>
</gene>
<organism evidence="3 4">
    <name type="scientific">Phytophthora fragariae</name>
    <dbReference type="NCBI Taxonomy" id="53985"/>
    <lineage>
        <taxon>Eukaryota</taxon>
        <taxon>Sar</taxon>
        <taxon>Stramenopiles</taxon>
        <taxon>Oomycota</taxon>
        <taxon>Peronosporomycetes</taxon>
        <taxon>Peronosporales</taxon>
        <taxon>Peronosporaceae</taxon>
        <taxon>Phytophthora</taxon>
    </lineage>
</organism>
<name>A0A6A3Q1W3_9STRA</name>
<dbReference type="Proteomes" id="UP000441208">
    <property type="component" value="Unassembled WGS sequence"/>
</dbReference>
<sequence length="31" mass="3285">MLADNNDDLNTVGDGDNKPQYGAMESGNEAE</sequence>
<protein>
    <submittedName>
        <fullName evidence="3">Uncharacterized protein</fullName>
    </submittedName>
</protein>
<dbReference type="EMBL" id="QXFX01003845">
    <property type="protein sequence ID" value="KAE9066771.1"/>
    <property type="molecule type" value="Genomic_DNA"/>
</dbReference>
<reference evidence="3 4" key="1">
    <citation type="submission" date="2018-08" db="EMBL/GenBank/DDBJ databases">
        <title>Genomic investigation of the strawberry pathogen Phytophthora fragariae indicates pathogenicity is determined by transcriptional variation in three key races.</title>
        <authorList>
            <person name="Adams T.M."/>
            <person name="Armitage A.D."/>
            <person name="Sobczyk M.K."/>
            <person name="Bates H.J."/>
            <person name="Dunwell J.M."/>
            <person name="Nellist C.F."/>
            <person name="Harrison R.J."/>
        </authorList>
    </citation>
    <scope>NUCLEOTIDE SEQUENCE [LARGE SCALE GENOMIC DNA]</scope>
    <source>
        <strain evidence="3 4">NOV-71</strain>
        <strain evidence="2 5">ONT-3</strain>
    </source>
</reference>
<accession>A0A6A3Q1W3</accession>
<feature type="region of interest" description="Disordered" evidence="1">
    <location>
        <begin position="1"/>
        <end position="31"/>
    </location>
</feature>
<dbReference type="EMBL" id="QXFZ01003741">
    <property type="protein sequence ID" value="KAE9067314.1"/>
    <property type="molecule type" value="Genomic_DNA"/>
</dbReference>
<evidence type="ECO:0000313" key="5">
    <source>
        <dbReference type="Proteomes" id="UP000488956"/>
    </source>
</evidence>
<dbReference type="Proteomes" id="UP000488956">
    <property type="component" value="Unassembled WGS sequence"/>
</dbReference>
<evidence type="ECO:0000313" key="3">
    <source>
        <dbReference type="EMBL" id="KAE9067314.1"/>
    </source>
</evidence>